<dbReference type="EMBL" id="LSDA01000018">
    <property type="protein sequence ID" value="KXB60160.1"/>
    <property type="molecule type" value="Genomic_DNA"/>
</dbReference>
<feature type="signal peptide" evidence="1">
    <location>
        <begin position="1"/>
        <end position="22"/>
    </location>
</feature>
<keyword evidence="1" id="KW-0732">Signal</keyword>
<organism evidence="2 3">
    <name type="scientific">Lachnoanaerobaculum saburreum</name>
    <dbReference type="NCBI Taxonomy" id="467210"/>
    <lineage>
        <taxon>Bacteria</taxon>
        <taxon>Bacillati</taxon>
        <taxon>Bacillota</taxon>
        <taxon>Clostridia</taxon>
        <taxon>Lachnospirales</taxon>
        <taxon>Lachnospiraceae</taxon>
        <taxon>Lachnoanaerobaculum</taxon>
    </lineage>
</organism>
<reference evidence="3" key="1">
    <citation type="submission" date="2016-01" db="EMBL/GenBank/DDBJ databases">
        <authorList>
            <person name="Mitreva M."/>
            <person name="Pepin K.H."/>
            <person name="Mihindukulasuriya K.A."/>
            <person name="Fulton R."/>
            <person name="Fronick C."/>
            <person name="O'Laughlin M."/>
            <person name="Miner T."/>
            <person name="Herter B."/>
            <person name="Rosa B.A."/>
            <person name="Cordes M."/>
            <person name="Tomlinson C."/>
            <person name="Wollam A."/>
            <person name="Palsikar V.B."/>
            <person name="Mardis E.R."/>
            <person name="Wilson R.K."/>
        </authorList>
    </citation>
    <scope>NUCLEOTIDE SEQUENCE [LARGE SCALE GENOMIC DNA]</scope>
    <source>
        <strain evidence="3">DNF00896</strain>
    </source>
</reference>
<dbReference type="Proteomes" id="UP000070394">
    <property type="component" value="Unassembled WGS sequence"/>
</dbReference>
<feature type="chain" id="PRO_5038793865" description="Lipoprotein" evidence="1">
    <location>
        <begin position="23"/>
        <end position="210"/>
    </location>
</feature>
<comment type="caution">
    <text evidence="2">The sequence shown here is derived from an EMBL/GenBank/DDBJ whole genome shotgun (WGS) entry which is preliminary data.</text>
</comment>
<evidence type="ECO:0000313" key="3">
    <source>
        <dbReference type="Proteomes" id="UP000070394"/>
    </source>
</evidence>
<sequence>MKKNFKLIIMGVAVLSVLYITACARKDKAKESAQADRDIVVMSFSDDKKNTELDGKLDGDVYTNSVFNVKFDAKAANMEITSADEINAMSISHNDYSLKMEVQSGDSGSRVDFTVLDDGTDVGAYIDEDISKIKEENKGLGDENVKVESSTINFLGEDVESLHAELTSGSVTYYRTKVFLQSDNHVAVIEVNSQDAQSIDNCLGAFTKAE</sequence>
<dbReference type="OrthoDB" id="2054275at2"/>
<gene>
    <name evidence="2" type="ORF">HMPREF1866_00697</name>
</gene>
<dbReference type="AlphaFoldDB" id="A0A133ZXM2"/>
<keyword evidence="3" id="KW-1185">Reference proteome</keyword>
<evidence type="ECO:0000313" key="2">
    <source>
        <dbReference type="EMBL" id="KXB60160.1"/>
    </source>
</evidence>
<evidence type="ECO:0008006" key="4">
    <source>
        <dbReference type="Google" id="ProtNLM"/>
    </source>
</evidence>
<proteinExistence type="predicted"/>
<dbReference type="PATRIC" id="fig|467210.3.peg.688"/>
<protein>
    <recommendedName>
        <fullName evidence="4">Lipoprotein</fullName>
    </recommendedName>
</protein>
<name>A0A133ZXM2_9FIRM</name>
<dbReference type="RefSeq" id="WP_060930622.1">
    <property type="nucleotide sequence ID" value="NZ_KQ959780.1"/>
</dbReference>
<accession>A0A133ZXM2</accession>
<dbReference type="STRING" id="467210.HMPREF1866_00697"/>
<evidence type="ECO:0000256" key="1">
    <source>
        <dbReference type="SAM" id="SignalP"/>
    </source>
</evidence>